<dbReference type="Gene3D" id="3.40.630.10">
    <property type="entry name" value="Zn peptidases"/>
    <property type="match status" value="2"/>
</dbReference>
<dbReference type="Gene3D" id="3.30.70.360">
    <property type="match status" value="1"/>
</dbReference>
<evidence type="ECO:0000256" key="15">
    <source>
        <dbReference type="ARBA" id="ARBA00076004"/>
    </source>
</evidence>
<evidence type="ECO:0000256" key="4">
    <source>
        <dbReference type="ARBA" id="ARBA00022723"/>
    </source>
</evidence>
<keyword evidence="6" id="KW-0862">Zinc</keyword>
<gene>
    <name evidence="19" type="primary">pepD</name>
    <name evidence="19" type="ORF">OSSY52_05510</name>
</gene>
<dbReference type="EMBL" id="AP018712">
    <property type="protein sequence ID" value="BBE30410.1"/>
    <property type="molecule type" value="Genomic_DNA"/>
</dbReference>
<dbReference type="PANTHER" id="PTHR43501">
    <property type="entry name" value="CYTOSOL NON-SPECIFIC DIPEPTIDASE"/>
    <property type="match status" value="1"/>
</dbReference>
<reference evidence="19 20" key="1">
    <citation type="submission" date="2018-06" db="EMBL/GenBank/DDBJ databases">
        <title>Genome sequencing of Oceanotoga sp. sy52.</title>
        <authorList>
            <person name="Mori K."/>
        </authorList>
    </citation>
    <scope>NUCLEOTIDE SEQUENCE [LARGE SCALE GENOMIC DNA]</scope>
    <source>
        <strain evidence="20">sy52</strain>
    </source>
</reference>
<evidence type="ECO:0000256" key="7">
    <source>
        <dbReference type="ARBA" id="ARBA00023049"/>
    </source>
</evidence>
<keyword evidence="4" id="KW-0479">Metal-binding</keyword>
<dbReference type="InterPro" id="IPR001160">
    <property type="entry name" value="Peptidase_M20C"/>
</dbReference>
<evidence type="ECO:0000256" key="3">
    <source>
        <dbReference type="ARBA" id="ARBA00022670"/>
    </source>
</evidence>
<accession>A0A7G1G256</accession>
<dbReference type="InterPro" id="IPR011650">
    <property type="entry name" value="Peptidase_M20_dimer"/>
</dbReference>
<evidence type="ECO:0000256" key="2">
    <source>
        <dbReference type="ARBA" id="ARBA00001947"/>
    </source>
</evidence>
<evidence type="ECO:0000256" key="5">
    <source>
        <dbReference type="ARBA" id="ARBA00022801"/>
    </source>
</evidence>
<proteinExistence type="inferred from homology"/>
<evidence type="ECO:0000256" key="17">
    <source>
        <dbReference type="ARBA" id="ARBA00078074"/>
    </source>
</evidence>
<keyword evidence="5" id="KW-0378">Hydrolase</keyword>
<dbReference type="PIRSF" id="PIRSF016599">
    <property type="entry name" value="Xaa-His_dipept"/>
    <property type="match status" value="1"/>
</dbReference>
<dbReference type="PANTHER" id="PTHR43501:SF1">
    <property type="entry name" value="CYTOSOL NON-SPECIFIC DIPEPTIDASE"/>
    <property type="match status" value="1"/>
</dbReference>
<dbReference type="PRINTS" id="PR00934">
    <property type="entry name" value="XHISDIPTASE"/>
</dbReference>
<evidence type="ECO:0000256" key="10">
    <source>
        <dbReference type="ARBA" id="ARBA00038976"/>
    </source>
</evidence>
<dbReference type="EC" id="3.4.13.18" evidence="10"/>
<comment type="catalytic activity">
    <reaction evidence="9">
        <text>Hydrolysis of dipeptides, preferentially hydrophobic dipeptides including prolyl amino acids.</text>
        <dbReference type="EC" id="3.4.13.18"/>
    </reaction>
</comment>
<dbReference type="NCBIfam" id="TIGR01893">
    <property type="entry name" value="aa-his-dipept"/>
    <property type="match status" value="1"/>
</dbReference>
<evidence type="ECO:0000313" key="20">
    <source>
        <dbReference type="Proteomes" id="UP000516361"/>
    </source>
</evidence>
<dbReference type="SUPFAM" id="SSF53187">
    <property type="entry name" value="Zn-dependent exopeptidases"/>
    <property type="match status" value="1"/>
</dbReference>
<comment type="similarity">
    <text evidence="12">Belongs to the peptidase M20C family.</text>
</comment>
<evidence type="ECO:0000256" key="8">
    <source>
        <dbReference type="ARBA" id="ARBA00023285"/>
    </source>
</evidence>
<evidence type="ECO:0000256" key="16">
    <source>
        <dbReference type="ARBA" id="ARBA00077688"/>
    </source>
</evidence>
<name>A0A7G1G256_9BACT</name>
<dbReference type="CDD" id="cd03890">
    <property type="entry name" value="M20_pepD"/>
    <property type="match status" value="1"/>
</dbReference>
<dbReference type="RefSeq" id="WP_190615509.1">
    <property type="nucleotide sequence ID" value="NZ_AP018712.1"/>
</dbReference>
<evidence type="ECO:0000256" key="14">
    <source>
        <dbReference type="ARBA" id="ARBA00075285"/>
    </source>
</evidence>
<evidence type="ECO:0000256" key="12">
    <source>
        <dbReference type="ARBA" id="ARBA00061423"/>
    </source>
</evidence>
<evidence type="ECO:0000259" key="18">
    <source>
        <dbReference type="Pfam" id="PF07687"/>
    </source>
</evidence>
<keyword evidence="3" id="KW-0645">Protease</keyword>
<dbReference type="GO" id="GO:0005829">
    <property type="term" value="C:cytosol"/>
    <property type="evidence" value="ECO:0007669"/>
    <property type="project" value="TreeGrafter"/>
</dbReference>
<evidence type="ECO:0000256" key="13">
    <source>
        <dbReference type="ARBA" id="ARBA00071271"/>
    </source>
</evidence>
<evidence type="ECO:0000313" key="19">
    <source>
        <dbReference type="EMBL" id="BBE30410.1"/>
    </source>
</evidence>
<evidence type="ECO:0000256" key="11">
    <source>
        <dbReference type="ARBA" id="ARBA00044252"/>
    </source>
</evidence>
<comment type="cofactor">
    <cofactor evidence="2">
        <name>Zn(2+)</name>
        <dbReference type="ChEBI" id="CHEBI:29105"/>
    </cofactor>
</comment>
<sequence>MLENLEPKKVFTFFEELTKIPRGSGNEKAVSDYLVKFAKDRNLEVIQDEALNVIIKKKGVENSPTVILQGHMDMVCEKESSSNHDFTKDPIPLIVEGDFVKTNGTTLGADNGIAVAYALALLDSNDIVHPNLEVLITTEEETGMGGAAAVDPKNLTGTMLINIDSEEEGEILVSCAGGVREKISLPINFENYSSETYSIKVSGLKGGHSGMEIIKQRGNAIKILGRTLYSILDDINLVSLNGGAKMNAIPREAQAIITCENPKDLEIKIKNFEKLVKNEYSVQDPELKIEFTKHEKTNKIIKKEDFIKAVKILYVIPDGVQTMSQSIDNLVQSSTNLGVLTMTDNSINFDIASRSSVESLKEEIVNRTKISVEAFGAEFKTMSSYPAWQYREDSKLREIFKDVYLKTFKKEVKISAIHAGLECGLLSGKMPNVDMISFGPNLYDVHTPQEKMSISSVQNMWKYLLEILKELANK</sequence>
<organism evidence="19 20">
    <name type="scientific">Tepiditoga spiralis</name>
    <dbReference type="NCBI Taxonomy" id="2108365"/>
    <lineage>
        <taxon>Bacteria</taxon>
        <taxon>Thermotogati</taxon>
        <taxon>Thermotogota</taxon>
        <taxon>Thermotogae</taxon>
        <taxon>Petrotogales</taxon>
        <taxon>Petrotogaceae</taxon>
        <taxon>Tepiditoga</taxon>
    </lineage>
</organism>
<dbReference type="FunFam" id="3.40.630.10:FF:000072">
    <property type="entry name" value="Aminoacyl-histidine dipeptidase"/>
    <property type="match status" value="1"/>
</dbReference>
<protein>
    <recommendedName>
        <fullName evidence="13">Cytosol non-specific dipeptidase</fullName>
        <ecNumber evidence="10">3.4.13.18</ecNumber>
    </recommendedName>
    <alternativeName>
        <fullName evidence="16">Aminoacyl-histidine dipeptidase</fullName>
    </alternativeName>
    <alternativeName>
        <fullName evidence="15">Beta-alanyl-histidine dipeptidase</fullName>
    </alternativeName>
    <alternativeName>
        <fullName evidence="14">Carnosinase</fullName>
    </alternativeName>
    <alternativeName>
        <fullName evidence="11">Peptidase D</fullName>
    </alternativeName>
    <alternativeName>
        <fullName evidence="17">Xaa-His dipeptidase</fullName>
    </alternativeName>
</protein>
<keyword evidence="7" id="KW-0482">Metalloprotease</keyword>
<comment type="cofactor">
    <cofactor evidence="1">
        <name>Co(2+)</name>
        <dbReference type="ChEBI" id="CHEBI:48828"/>
    </cofactor>
</comment>
<evidence type="ECO:0000256" key="9">
    <source>
        <dbReference type="ARBA" id="ARBA00036421"/>
    </source>
</evidence>
<dbReference type="KEGG" id="ocy:OSSY52_05510"/>
<dbReference type="GO" id="GO:0070573">
    <property type="term" value="F:metallodipeptidase activity"/>
    <property type="evidence" value="ECO:0007669"/>
    <property type="project" value="TreeGrafter"/>
</dbReference>
<dbReference type="GO" id="GO:0006508">
    <property type="term" value="P:proteolysis"/>
    <property type="evidence" value="ECO:0007669"/>
    <property type="project" value="UniProtKB-KW"/>
</dbReference>
<feature type="domain" description="Peptidase M20 dimerisation" evidence="18">
    <location>
        <begin position="201"/>
        <end position="281"/>
    </location>
</feature>
<dbReference type="Pfam" id="PF07687">
    <property type="entry name" value="M20_dimer"/>
    <property type="match status" value="1"/>
</dbReference>
<dbReference type="FunFam" id="3.40.630.10:FF:000015">
    <property type="entry name" value="Aminoacyl-histidine dipeptidase PepD"/>
    <property type="match status" value="1"/>
</dbReference>
<dbReference type="GO" id="GO:0046872">
    <property type="term" value="F:metal ion binding"/>
    <property type="evidence" value="ECO:0007669"/>
    <property type="project" value="UniProtKB-KW"/>
</dbReference>
<dbReference type="InParanoid" id="A0A7G1G256"/>
<dbReference type="Pfam" id="PF01546">
    <property type="entry name" value="Peptidase_M20"/>
    <property type="match status" value="1"/>
</dbReference>
<dbReference type="AlphaFoldDB" id="A0A7G1G256"/>
<keyword evidence="8" id="KW-0170">Cobalt</keyword>
<dbReference type="InterPro" id="IPR002933">
    <property type="entry name" value="Peptidase_M20"/>
</dbReference>
<evidence type="ECO:0000256" key="1">
    <source>
        <dbReference type="ARBA" id="ARBA00001941"/>
    </source>
</evidence>
<dbReference type="Proteomes" id="UP000516361">
    <property type="component" value="Chromosome"/>
</dbReference>
<evidence type="ECO:0000256" key="6">
    <source>
        <dbReference type="ARBA" id="ARBA00022833"/>
    </source>
</evidence>
<keyword evidence="20" id="KW-1185">Reference proteome</keyword>